<keyword evidence="3" id="KW-1185">Reference proteome</keyword>
<dbReference type="InterPro" id="IPR053173">
    <property type="entry name" value="SAM-binding_MTase"/>
</dbReference>
<reference evidence="2" key="1">
    <citation type="submission" date="2019-12" db="EMBL/GenBank/DDBJ databases">
        <authorList>
            <person name="zhang j."/>
            <person name="sun C.M."/>
        </authorList>
    </citation>
    <scope>NUCLEOTIDE SEQUENCE</scope>
    <source>
        <strain evidence="2">NS-1</strain>
    </source>
</reference>
<dbReference type="Pfam" id="PF13847">
    <property type="entry name" value="Methyltransf_31"/>
    <property type="match status" value="1"/>
</dbReference>
<dbReference type="SUPFAM" id="SSF53335">
    <property type="entry name" value="S-adenosyl-L-methionine-dependent methyltransferases"/>
    <property type="match status" value="1"/>
</dbReference>
<evidence type="ECO:0000313" key="2">
    <source>
        <dbReference type="EMBL" id="QTL97521.1"/>
    </source>
</evidence>
<evidence type="ECO:0000313" key="3">
    <source>
        <dbReference type="Proteomes" id="UP000665020"/>
    </source>
</evidence>
<dbReference type="Proteomes" id="UP000665020">
    <property type="component" value="Chromosome"/>
</dbReference>
<proteinExistence type="predicted"/>
<dbReference type="PANTHER" id="PTHR45128">
    <property type="entry name" value="METHYLTRANSFERASE TYPE 11"/>
    <property type="match status" value="1"/>
</dbReference>
<dbReference type="Gene3D" id="3.40.50.150">
    <property type="entry name" value="Vaccinia Virus protein VP39"/>
    <property type="match status" value="1"/>
</dbReference>
<dbReference type="GO" id="GO:0008168">
    <property type="term" value="F:methyltransferase activity"/>
    <property type="evidence" value="ECO:0007669"/>
    <property type="project" value="UniProtKB-KW"/>
</dbReference>
<name>A0A8A7K7U9_9FIRM</name>
<feature type="domain" description="Methyltransferase" evidence="1">
    <location>
        <begin position="28"/>
        <end position="138"/>
    </location>
</feature>
<dbReference type="KEGG" id="ifn:GM661_05745"/>
<dbReference type="InterPro" id="IPR025714">
    <property type="entry name" value="Methyltranfer_dom"/>
</dbReference>
<dbReference type="PANTHER" id="PTHR45128:SF1">
    <property type="entry name" value="S-ADENOSYLMETHIONINE-DEPENDENT METHYLTRANSFERASE RV2258C"/>
    <property type="match status" value="1"/>
</dbReference>
<dbReference type="EMBL" id="CP046640">
    <property type="protein sequence ID" value="QTL97521.1"/>
    <property type="molecule type" value="Genomic_DNA"/>
</dbReference>
<gene>
    <name evidence="2" type="ORF">GM661_05745</name>
</gene>
<dbReference type="AlphaFoldDB" id="A0A8A7K7U9"/>
<keyword evidence="2" id="KW-0808">Transferase</keyword>
<dbReference type="InterPro" id="IPR029063">
    <property type="entry name" value="SAM-dependent_MTases_sf"/>
</dbReference>
<keyword evidence="2" id="KW-0489">Methyltransferase</keyword>
<sequence length="183" mass="20493">MSHKQNKLENPERLAELSPQETLKKIGIHENEVICDIGAGSGVFAIPAAKITNNTVYALDINNELLDIIKEKAKKEELSNIKTMKVTGDHYGIEADTVDCVILVTVLHEIENKDLILIEIKRIIKSRGKLAIIEFQKQQTPMGPPVSHRIGRDEVIRLCGSFGFSQINEFYLGDNFYCIVCNA</sequence>
<dbReference type="CDD" id="cd02440">
    <property type="entry name" value="AdoMet_MTases"/>
    <property type="match status" value="1"/>
</dbReference>
<accession>A0A8A7K7U9</accession>
<protein>
    <submittedName>
        <fullName evidence="2">Methyltransferase domain-containing protein</fullName>
    </submittedName>
</protein>
<dbReference type="RefSeq" id="WP_230869152.1">
    <property type="nucleotide sequence ID" value="NZ_CP046640.1"/>
</dbReference>
<evidence type="ECO:0000259" key="1">
    <source>
        <dbReference type="Pfam" id="PF13847"/>
    </source>
</evidence>
<dbReference type="GO" id="GO:0032259">
    <property type="term" value="P:methylation"/>
    <property type="evidence" value="ECO:0007669"/>
    <property type="project" value="UniProtKB-KW"/>
</dbReference>
<organism evidence="2 3">
    <name type="scientific">Iocasia fonsfrigidae</name>
    <dbReference type="NCBI Taxonomy" id="2682810"/>
    <lineage>
        <taxon>Bacteria</taxon>
        <taxon>Bacillati</taxon>
        <taxon>Bacillota</taxon>
        <taxon>Clostridia</taxon>
        <taxon>Halanaerobiales</taxon>
        <taxon>Halanaerobiaceae</taxon>
        <taxon>Iocasia</taxon>
    </lineage>
</organism>